<organism evidence="1 2">
    <name type="scientific">Streptomyces bauhiniae</name>
    <dbReference type="NCBI Taxonomy" id="2340725"/>
    <lineage>
        <taxon>Bacteria</taxon>
        <taxon>Bacillati</taxon>
        <taxon>Actinomycetota</taxon>
        <taxon>Actinomycetes</taxon>
        <taxon>Kitasatosporales</taxon>
        <taxon>Streptomycetaceae</taxon>
        <taxon>Streptomyces</taxon>
    </lineage>
</organism>
<dbReference type="AlphaFoldDB" id="A0A7K3QW25"/>
<accession>A0A7K3QW25</accession>
<dbReference type="Proteomes" id="UP000470520">
    <property type="component" value="Unassembled WGS sequence"/>
</dbReference>
<protein>
    <submittedName>
        <fullName evidence="1">Uncharacterized protein</fullName>
    </submittedName>
</protein>
<reference evidence="1 2" key="1">
    <citation type="submission" date="2020-01" db="EMBL/GenBank/DDBJ databases">
        <title>Insect and environment-associated Actinomycetes.</title>
        <authorList>
            <person name="Currrie C."/>
            <person name="Chevrette M."/>
            <person name="Carlson C."/>
            <person name="Stubbendieck R."/>
            <person name="Wendt-Pienkowski E."/>
        </authorList>
    </citation>
    <scope>NUCLEOTIDE SEQUENCE [LARGE SCALE GENOMIC DNA]</scope>
    <source>
        <strain evidence="1 2">SID7754</strain>
    </source>
</reference>
<sequence length="288" mass="30930">MSHDETKILRIEPFRSVGPLRLGASRDSCREYLGQPDESYRRSAWEVELADSYLDFGITLDFGPGGLLEAVEMFPPARPVLEGIDLLGLPGRDVLRLLSERASTPEFSLGVYNFDEFGISLFSSSGPASDGLFDSVSVFRRGIPAQPDFFGKEAELPSEPISVSVDGIGEARLGMGREGVRSLFGEGMAADYYGWSTDIFFAGIVAQYDAAGIARRIVATAPLQVSFHGNDVLRTPFREFVRTVVAAMPDCVVSRAAVTLGRGGPQVLISRAGADDLPISAVSVGALT</sequence>
<dbReference type="EMBL" id="JAAGMR010000227">
    <property type="protein sequence ID" value="NEB94076.1"/>
    <property type="molecule type" value="Genomic_DNA"/>
</dbReference>
<dbReference type="RefSeq" id="WP_164190794.1">
    <property type="nucleotide sequence ID" value="NZ_JAAGMR010000227.1"/>
</dbReference>
<evidence type="ECO:0000313" key="1">
    <source>
        <dbReference type="EMBL" id="NEB94076.1"/>
    </source>
</evidence>
<comment type="caution">
    <text evidence="1">The sequence shown here is derived from an EMBL/GenBank/DDBJ whole genome shotgun (WGS) entry which is preliminary data.</text>
</comment>
<evidence type="ECO:0000313" key="2">
    <source>
        <dbReference type="Proteomes" id="UP000470520"/>
    </source>
</evidence>
<proteinExistence type="predicted"/>
<gene>
    <name evidence="1" type="ORF">G3I21_20710</name>
</gene>
<name>A0A7K3QW25_9ACTN</name>